<dbReference type="PANTHER" id="PTHR17039">
    <property type="entry name" value="U3 SMALL NUCLEOLAR RIBONUCLEOPROTEIN PROTEIN MPP10"/>
    <property type="match status" value="1"/>
</dbReference>
<reference evidence="8 9" key="1">
    <citation type="submission" date="2016-10" db="EMBL/GenBank/DDBJ databases">
        <title>The genome of Paramicrosporidium saccamoebae is the missing link in understanding Cryptomycota and Microsporidia evolution.</title>
        <authorList>
            <person name="Quandt C.A."/>
            <person name="Beaudet D."/>
            <person name="Corsaro D."/>
            <person name="Michel R."/>
            <person name="Corradi N."/>
            <person name="James T."/>
        </authorList>
    </citation>
    <scope>NUCLEOTIDE SEQUENCE [LARGE SCALE GENOMIC DNA]</scope>
    <source>
        <strain evidence="8 9">KSL3</strain>
    </source>
</reference>
<evidence type="ECO:0000256" key="5">
    <source>
        <dbReference type="ARBA" id="ARBA00023274"/>
    </source>
</evidence>
<dbReference type="GO" id="GO:0006364">
    <property type="term" value="P:rRNA processing"/>
    <property type="evidence" value="ECO:0007669"/>
    <property type="project" value="UniProtKB-KW"/>
</dbReference>
<evidence type="ECO:0000256" key="4">
    <source>
        <dbReference type="ARBA" id="ARBA00023242"/>
    </source>
</evidence>
<sequence>MVRSISASMLEEATPLHMSSATRLAPQEHYRPSKNIPQATTEMSRTDRNRKRRQTKLVKKMQRQQSDERARTAARLDPKKKGSLEKREALKTLSKNKNVTILPQVRKDRRNR</sequence>
<feature type="compositionally biased region" description="Basic residues" evidence="7">
    <location>
        <begin position="48"/>
        <end position="62"/>
    </location>
</feature>
<evidence type="ECO:0000256" key="6">
    <source>
        <dbReference type="ARBA" id="ARBA00029455"/>
    </source>
</evidence>
<feature type="compositionally biased region" description="Basic and acidic residues" evidence="7">
    <location>
        <begin position="65"/>
        <end position="90"/>
    </location>
</feature>
<proteinExistence type="inferred from homology"/>
<dbReference type="InterPro" id="IPR012173">
    <property type="entry name" value="Mpp10"/>
</dbReference>
<dbReference type="GO" id="GO:0034457">
    <property type="term" value="C:Mpp10 complex"/>
    <property type="evidence" value="ECO:0007669"/>
    <property type="project" value="InterPro"/>
</dbReference>
<dbReference type="STRING" id="1246581.A0A2H9TNK7"/>
<dbReference type="GO" id="GO:0005732">
    <property type="term" value="C:sno(s)RNA-containing ribonucleoprotein complex"/>
    <property type="evidence" value="ECO:0007669"/>
    <property type="project" value="InterPro"/>
</dbReference>
<name>A0A2H9TNK7_9FUNG</name>
<keyword evidence="3" id="KW-0698">rRNA processing</keyword>
<dbReference type="EMBL" id="MTSL01000072">
    <property type="protein sequence ID" value="PJF19250.1"/>
    <property type="molecule type" value="Genomic_DNA"/>
</dbReference>
<evidence type="ECO:0000256" key="2">
    <source>
        <dbReference type="ARBA" id="ARBA00022517"/>
    </source>
</evidence>
<dbReference type="PANTHER" id="PTHR17039:SF0">
    <property type="entry name" value="U3 SMALL NUCLEOLAR RIBONUCLEOPROTEIN PROTEIN MPP10"/>
    <property type="match status" value="1"/>
</dbReference>
<dbReference type="Pfam" id="PF04006">
    <property type="entry name" value="Mpp10"/>
    <property type="match status" value="1"/>
</dbReference>
<keyword evidence="4" id="KW-0539">Nucleus</keyword>
<dbReference type="GO" id="GO:0032040">
    <property type="term" value="C:small-subunit processome"/>
    <property type="evidence" value="ECO:0007669"/>
    <property type="project" value="TreeGrafter"/>
</dbReference>
<evidence type="ECO:0000313" key="9">
    <source>
        <dbReference type="Proteomes" id="UP000240830"/>
    </source>
</evidence>
<comment type="similarity">
    <text evidence="6">Belongs to the MPP10 family.</text>
</comment>
<evidence type="ECO:0000256" key="7">
    <source>
        <dbReference type="SAM" id="MobiDB-lite"/>
    </source>
</evidence>
<organism evidence="8 9">
    <name type="scientific">Paramicrosporidium saccamoebae</name>
    <dbReference type="NCBI Taxonomy" id="1246581"/>
    <lineage>
        <taxon>Eukaryota</taxon>
        <taxon>Fungi</taxon>
        <taxon>Fungi incertae sedis</taxon>
        <taxon>Cryptomycota</taxon>
        <taxon>Cryptomycota incertae sedis</taxon>
        <taxon>Paramicrosporidium</taxon>
    </lineage>
</organism>
<accession>A0A2H9TNK7</accession>
<comment type="subcellular location">
    <subcellularLocation>
        <location evidence="1">Nucleus</location>
        <location evidence="1">Nucleolus</location>
    </subcellularLocation>
</comment>
<evidence type="ECO:0000256" key="3">
    <source>
        <dbReference type="ARBA" id="ARBA00022552"/>
    </source>
</evidence>
<gene>
    <name evidence="8" type="ORF">PSACC_00938</name>
</gene>
<keyword evidence="5 8" id="KW-0687">Ribonucleoprotein</keyword>
<dbReference type="Proteomes" id="UP000240830">
    <property type="component" value="Unassembled WGS sequence"/>
</dbReference>
<evidence type="ECO:0000256" key="1">
    <source>
        <dbReference type="ARBA" id="ARBA00004604"/>
    </source>
</evidence>
<keyword evidence="9" id="KW-1185">Reference proteome</keyword>
<protein>
    <submittedName>
        <fullName evidence="8">U3 small nucleolar ribonucleoprotein MPP10</fullName>
    </submittedName>
</protein>
<feature type="region of interest" description="Disordered" evidence="7">
    <location>
        <begin position="1"/>
        <end position="112"/>
    </location>
</feature>
<dbReference type="AlphaFoldDB" id="A0A2H9TNK7"/>
<keyword evidence="2" id="KW-0690">Ribosome biogenesis</keyword>
<evidence type="ECO:0000313" key="8">
    <source>
        <dbReference type="EMBL" id="PJF19250.1"/>
    </source>
</evidence>
<comment type="caution">
    <text evidence="8">The sequence shown here is derived from an EMBL/GenBank/DDBJ whole genome shotgun (WGS) entry which is preliminary data.</text>
</comment>